<dbReference type="Pfam" id="PF02433">
    <property type="entry name" value="FixO"/>
    <property type="match status" value="1"/>
</dbReference>
<evidence type="ECO:0000259" key="8">
    <source>
        <dbReference type="PROSITE" id="PS51007"/>
    </source>
</evidence>
<dbReference type="InterPro" id="IPR008168">
    <property type="entry name" value="Cyt_C_IC"/>
</dbReference>
<dbReference type="SUPFAM" id="SSF46626">
    <property type="entry name" value="Cytochrome c"/>
    <property type="match status" value="2"/>
</dbReference>
<dbReference type="PRINTS" id="PR00605">
    <property type="entry name" value="CYTCHROMECIC"/>
</dbReference>
<evidence type="ECO:0000256" key="2">
    <source>
        <dbReference type="ARBA" id="ARBA00022617"/>
    </source>
</evidence>
<keyword evidence="2 6" id="KW-0349">Heme</keyword>
<feature type="domain" description="Cytochrome c" evidence="8">
    <location>
        <begin position="105"/>
        <end position="219"/>
    </location>
</feature>
<dbReference type="InterPro" id="IPR003468">
    <property type="entry name" value="Cyt_c_oxidase_monohaem-su/FixO"/>
</dbReference>
<dbReference type="InterPro" id="IPR009056">
    <property type="entry name" value="Cyt_c-like_dom"/>
</dbReference>
<sequence>MMPHQHQPWQAPGEASALYWVLVVLVGAGLLAFMLWALYAKLHPRRWTTLGYHALGALVVIMTVFTLVLYIIPANQAQQIPPTARAWDWKPGETIKDPGGSGLEGEPYRGYLVYLANGCTYCHTLYLRPEDIKTGWAEGAKPDEVSQMGDFVHYPFTMLGTQRDGPDLSIIGRKIPDMKYHVDHLVDPRKFKPKSVMPTYRYLSERDLRDLAAFLVSLGNEPQKLRAGIAPTPQPTEDPRVAKGRELYRSAGCVACHSVDGSPNVGPTWKGLFGHEVEIVLPDGSAQTLVADEEYLRESILQPAAKIVKDFQNVMPSYEGRFTDEELQAFIEYIKSLR</sequence>
<dbReference type="AlphaFoldDB" id="H5SRN7"/>
<dbReference type="EMBL" id="AP011801">
    <property type="protein sequence ID" value="BAL58754.1"/>
    <property type="molecule type" value="Genomic_DNA"/>
</dbReference>
<accession>H5SRN7</accession>
<name>H5SRN7_ACEAU</name>
<keyword evidence="7" id="KW-0472">Membrane</keyword>
<dbReference type="GO" id="GO:0005506">
    <property type="term" value="F:iron ion binding"/>
    <property type="evidence" value="ECO:0007669"/>
    <property type="project" value="InterPro"/>
</dbReference>
<keyword evidence="3 6" id="KW-0479">Metal-binding</keyword>
<keyword evidence="5 6" id="KW-0408">Iron</keyword>
<evidence type="ECO:0000256" key="7">
    <source>
        <dbReference type="SAM" id="Phobius"/>
    </source>
</evidence>
<feature type="domain" description="Cytochrome c" evidence="8">
    <location>
        <begin position="239"/>
        <end position="338"/>
    </location>
</feature>
<evidence type="ECO:0000256" key="1">
    <source>
        <dbReference type="ARBA" id="ARBA00022448"/>
    </source>
</evidence>
<dbReference type="GO" id="GO:0020037">
    <property type="term" value="F:heme binding"/>
    <property type="evidence" value="ECO:0007669"/>
    <property type="project" value="InterPro"/>
</dbReference>
<dbReference type="InterPro" id="IPR036909">
    <property type="entry name" value="Cyt_c-like_dom_sf"/>
</dbReference>
<evidence type="ECO:0000256" key="5">
    <source>
        <dbReference type="ARBA" id="ARBA00023004"/>
    </source>
</evidence>
<protein>
    <submittedName>
        <fullName evidence="9">Hypothetical conserved protein</fullName>
    </submittedName>
</protein>
<evidence type="ECO:0000256" key="4">
    <source>
        <dbReference type="ARBA" id="ARBA00022982"/>
    </source>
</evidence>
<gene>
    <name evidence="9" type="ORF">HGMM_OP2C302</name>
</gene>
<proteinExistence type="predicted"/>
<feature type="transmembrane region" description="Helical" evidence="7">
    <location>
        <begin position="17"/>
        <end position="38"/>
    </location>
</feature>
<keyword evidence="1" id="KW-0813">Transport</keyword>
<feature type="transmembrane region" description="Helical" evidence="7">
    <location>
        <begin position="50"/>
        <end position="72"/>
    </location>
</feature>
<evidence type="ECO:0000256" key="3">
    <source>
        <dbReference type="ARBA" id="ARBA00022723"/>
    </source>
</evidence>
<organism evidence="9">
    <name type="scientific">Acetithermum autotrophicum</name>
    <dbReference type="NCBI Taxonomy" id="1446466"/>
    <lineage>
        <taxon>Bacteria</taxon>
        <taxon>Candidatus Bipolaricaulota</taxon>
        <taxon>Candidatus Acetithermum</taxon>
    </lineage>
</organism>
<dbReference type="Pfam" id="PF00034">
    <property type="entry name" value="Cytochrom_C"/>
    <property type="match status" value="1"/>
</dbReference>
<keyword evidence="7" id="KW-1133">Transmembrane helix</keyword>
<keyword evidence="4" id="KW-0249">Electron transport</keyword>
<dbReference type="Gene3D" id="1.10.760.10">
    <property type="entry name" value="Cytochrome c-like domain"/>
    <property type="match status" value="2"/>
</dbReference>
<reference evidence="9" key="1">
    <citation type="journal article" date="2005" name="Environ. Microbiol.">
        <title>Genetic and functional properties of uncultivated thermophilic crenarchaeotes from a subsurface gold mine as revealed by analysis of genome fragments.</title>
        <authorList>
            <person name="Nunoura T."/>
            <person name="Hirayama H."/>
            <person name="Takami H."/>
            <person name="Oida H."/>
            <person name="Nishi S."/>
            <person name="Shimamura S."/>
            <person name="Suzuki Y."/>
            <person name="Inagaki F."/>
            <person name="Takai K."/>
            <person name="Nealson K.H."/>
            <person name="Horikoshi K."/>
        </authorList>
    </citation>
    <scope>NUCLEOTIDE SEQUENCE</scope>
</reference>
<reference evidence="9" key="2">
    <citation type="journal article" date="2012" name="PLoS ONE">
        <title>A Deeply Branching Thermophilic Bacterium with an Ancient Acetyl-CoA Pathway Dominates a Subsurface Ecosystem.</title>
        <authorList>
            <person name="Takami H."/>
            <person name="Noguchi H."/>
            <person name="Takaki Y."/>
            <person name="Uchiyama I."/>
            <person name="Toyoda A."/>
            <person name="Nishi S."/>
            <person name="Chee G.-J."/>
            <person name="Arai W."/>
            <person name="Nunoura T."/>
            <person name="Itoh T."/>
            <person name="Hattori M."/>
            <person name="Takai K."/>
        </authorList>
    </citation>
    <scope>NUCLEOTIDE SEQUENCE</scope>
</reference>
<dbReference type="PROSITE" id="PS51007">
    <property type="entry name" value="CYTC"/>
    <property type="match status" value="2"/>
</dbReference>
<dbReference type="GO" id="GO:0009055">
    <property type="term" value="F:electron transfer activity"/>
    <property type="evidence" value="ECO:0007669"/>
    <property type="project" value="InterPro"/>
</dbReference>
<evidence type="ECO:0000313" key="9">
    <source>
        <dbReference type="EMBL" id="BAL58754.1"/>
    </source>
</evidence>
<evidence type="ECO:0000256" key="6">
    <source>
        <dbReference type="PROSITE-ProRule" id="PRU00433"/>
    </source>
</evidence>
<keyword evidence="7" id="KW-0812">Transmembrane</keyword>